<dbReference type="GO" id="GO:0006433">
    <property type="term" value="P:prolyl-tRNA aminoacylation"/>
    <property type="evidence" value="ECO:0007669"/>
    <property type="project" value="TreeGrafter"/>
</dbReference>
<dbReference type="GO" id="GO:0140096">
    <property type="term" value="F:catalytic activity, acting on a protein"/>
    <property type="evidence" value="ECO:0007669"/>
    <property type="project" value="UniProtKB-ARBA"/>
</dbReference>
<dbReference type="GO" id="GO:0005829">
    <property type="term" value="C:cytosol"/>
    <property type="evidence" value="ECO:0007669"/>
    <property type="project" value="TreeGrafter"/>
</dbReference>
<protein>
    <submittedName>
        <fullName evidence="1">Prolyl-tRNA synthetase</fullName>
    </submittedName>
</protein>
<dbReference type="STRING" id="1236970.JCM9140_202"/>
<dbReference type="EMBL" id="BAUT01000001">
    <property type="protein sequence ID" value="GAE24289.1"/>
    <property type="molecule type" value="Genomic_DNA"/>
</dbReference>
<dbReference type="AlphaFoldDB" id="W4PYT9"/>
<dbReference type="Proteomes" id="UP000018890">
    <property type="component" value="Unassembled WGS sequence"/>
</dbReference>
<dbReference type="Gene3D" id="3.30.930.10">
    <property type="entry name" value="Bira Bifunctional Protein, Domain 2"/>
    <property type="match status" value="1"/>
</dbReference>
<keyword evidence="1" id="KW-0030">Aminoacyl-tRNA synthetase</keyword>
<evidence type="ECO:0000313" key="2">
    <source>
        <dbReference type="Proteomes" id="UP000018890"/>
    </source>
</evidence>
<keyword evidence="2" id="KW-1185">Reference proteome</keyword>
<comment type="caution">
    <text evidence="1">The sequence shown here is derived from an EMBL/GenBank/DDBJ whole genome shotgun (WGS) entry which is preliminary data.</text>
</comment>
<organism evidence="1 2">
    <name type="scientific">Halalkalibacter wakoensis JCM 9140</name>
    <dbReference type="NCBI Taxonomy" id="1236970"/>
    <lineage>
        <taxon>Bacteria</taxon>
        <taxon>Bacillati</taxon>
        <taxon>Bacillota</taxon>
        <taxon>Bacilli</taxon>
        <taxon>Bacillales</taxon>
        <taxon>Bacillaceae</taxon>
        <taxon>Halalkalibacter</taxon>
    </lineage>
</organism>
<gene>
    <name evidence="1" type="ORF">JCM9140_202</name>
</gene>
<dbReference type="PANTHER" id="PTHR42753">
    <property type="entry name" value="MITOCHONDRIAL RIBOSOME PROTEIN L39/PROLYL-TRNA LIGASE FAMILY MEMBER"/>
    <property type="match status" value="1"/>
</dbReference>
<keyword evidence="1" id="KW-0436">Ligase</keyword>
<dbReference type="GO" id="GO:0004827">
    <property type="term" value="F:proline-tRNA ligase activity"/>
    <property type="evidence" value="ECO:0007669"/>
    <property type="project" value="TreeGrafter"/>
</dbReference>
<accession>W4PYT9</accession>
<dbReference type="SUPFAM" id="SSF55681">
    <property type="entry name" value="Class II aaRS and biotin synthetases"/>
    <property type="match status" value="1"/>
</dbReference>
<dbReference type="PANTHER" id="PTHR42753:SF2">
    <property type="entry name" value="PROLINE--TRNA LIGASE"/>
    <property type="match status" value="1"/>
</dbReference>
<dbReference type="InterPro" id="IPR050062">
    <property type="entry name" value="Pro-tRNA_synthetase"/>
</dbReference>
<sequence>MRQRNYFSPTLRDVPADAEIKSHQLMLRAGLIRQTASGIYSYLPLGKKVLRKVEEIIRSEMDAAGGQEVLMPAIQPQNFGKNQVALVIMVLS</sequence>
<dbReference type="GO" id="GO:0016740">
    <property type="term" value="F:transferase activity"/>
    <property type="evidence" value="ECO:0007669"/>
    <property type="project" value="UniProtKB-ARBA"/>
</dbReference>
<name>W4PYT9_9BACI</name>
<dbReference type="InterPro" id="IPR045864">
    <property type="entry name" value="aa-tRNA-synth_II/BPL/LPL"/>
</dbReference>
<proteinExistence type="predicted"/>
<evidence type="ECO:0000313" key="1">
    <source>
        <dbReference type="EMBL" id="GAE24289.1"/>
    </source>
</evidence>
<reference evidence="1" key="1">
    <citation type="journal article" date="2014" name="Genome Announc.">
        <title>Draft Genome Sequences of Three Alkaliphilic Bacillus Strains, Bacillus wakoensis JCM 9140T, Bacillus akibai JCM 9157T, and Bacillus hemicellulosilyticus JCM 9152T.</title>
        <authorList>
            <person name="Yuki M."/>
            <person name="Oshima K."/>
            <person name="Suda W."/>
            <person name="Oshida Y."/>
            <person name="Kitamura K."/>
            <person name="Iida T."/>
            <person name="Hattori M."/>
            <person name="Ohkuma M."/>
        </authorList>
    </citation>
    <scope>NUCLEOTIDE SEQUENCE [LARGE SCALE GENOMIC DNA]</scope>
    <source>
        <strain evidence="1">JCM 9140</strain>
    </source>
</reference>